<dbReference type="PANTHER" id="PTHR37313">
    <property type="entry name" value="UPF0749 PROTEIN RV1825"/>
    <property type="match status" value="1"/>
</dbReference>
<comment type="similarity">
    <text evidence="1">Belongs to the UPF0749 family.</text>
</comment>
<gene>
    <name evidence="4" type="ORF">IE331_06860</name>
</gene>
<dbReference type="EMBL" id="JACYXZ010000002">
    <property type="protein sequence ID" value="MBD8869337.1"/>
    <property type="molecule type" value="Genomic_DNA"/>
</dbReference>
<dbReference type="AlphaFoldDB" id="A0A927K2J4"/>
<keyword evidence="5" id="KW-1185">Reference proteome</keyword>
<evidence type="ECO:0000313" key="4">
    <source>
        <dbReference type="EMBL" id="MBD8869337.1"/>
    </source>
</evidence>
<protein>
    <submittedName>
        <fullName evidence="4">DUF881 domain-containing protein</fullName>
    </submittedName>
</protein>
<evidence type="ECO:0000256" key="1">
    <source>
        <dbReference type="ARBA" id="ARBA00009108"/>
    </source>
</evidence>
<dbReference type="PANTHER" id="PTHR37313:SF1">
    <property type="entry name" value="UPF0749 PROTEIN RV1823"/>
    <property type="match status" value="1"/>
</dbReference>
<dbReference type="RefSeq" id="WP_192141964.1">
    <property type="nucleotide sequence ID" value="NZ_JACYXZ010000002.1"/>
</dbReference>
<keyword evidence="3" id="KW-0472">Membrane</keyword>
<feature type="region of interest" description="Disordered" evidence="2">
    <location>
        <begin position="1"/>
        <end position="24"/>
    </location>
</feature>
<feature type="compositionally biased region" description="Basic and acidic residues" evidence="2">
    <location>
        <begin position="1"/>
        <end position="10"/>
    </location>
</feature>
<dbReference type="InterPro" id="IPR010273">
    <property type="entry name" value="DUF881"/>
</dbReference>
<evidence type="ECO:0000313" key="5">
    <source>
        <dbReference type="Proteomes" id="UP000616839"/>
    </source>
</evidence>
<sequence>MAGTDQERRVAPGSGAPDDVTDRIRMPLLDRITTGALDEEYQQVAQQRAASGEPAATRLPHRTAAVVVAIFGLLIVTAAVQTSRNAEVAEAGRVELIDQVNGRRDDLRAAQGRISDLRTENGELADARERVITQERTVSARQLLLAGTTGYAPVSGPGVRITVDDSPDGTSDGIVRDEDLAILANGLWTAGAEAIAVNGQRLTGISPIRNVNGAIHIRTQPLRPPYQVLAVGSPNTLQARFAEAGSGAAWYALVRTFGLEFTMENAQNLSLPAARQPTLRSAVQLADENAPKIEETP</sequence>
<accession>A0A927K2J4</accession>
<keyword evidence="3" id="KW-0812">Transmembrane</keyword>
<dbReference type="Pfam" id="PF05949">
    <property type="entry name" value="DUF881"/>
    <property type="match status" value="1"/>
</dbReference>
<proteinExistence type="inferred from homology"/>
<evidence type="ECO:0000256" key="3">
    <source>
        <dbReference type="SAM" id="Phobius"/>
    </source>
</evidence>
<dbReference type="Proteomes" id="UP000616839">
    <property type="component" value="Unassembled WGS sequence"/>
</dbReference>
<comment type="caution">
    <text evidence="4">The sequence shown here is derived from an EMBL/GenBank/DDBJ whole genome shotgun (WGS) entry which is preliminary data.</text>
</comment>
<feature type="transmembrane region" description="Helical" evidence="3">
    <location>
        <begin position="63"/>
        <end position="80"/>
    </location>
</feature>
<keyword evidence="3" id="KW-1133">Transmembrane helix</keyword>
<name>A0A927K2J4_9ACTN</name>
<reference evidence="4" key="1">
    <citation type="submission" date="2020-09" db="EMBL/GenBank/DDBJ databases">
        <title>Nocardioides sp. strain MJB4 16S ribosomal RNA gene Genome sequencing and assembly.</title>
        <authorList>
            <person name="Kim I."/>
        </authorList>
    </citation>
    <scope>NUCLEOTIDE SEQUENCE</scope>
    <source>
        <strain evidence="4">MJB4</strain>
    </source>
</reference>
<organism evidence="4 5">
    <name type="scientific">Nocardioides donggukensis</name>
    <dbReference type="NCBI Taxonomy" id="2774019"/>
    <lineage>
        <taxon>Bacteria</taxon>
        <taxon>Bacillati</taxon>
        <taxon>Actinomycetota</taxon>
        <taxon>Actinomycetes</taxon>
        <taxon>Propionibacteriales</taxon>
        <taxon>Nocardioidaceae</taxon>
        <taxon>Nocardioides</taxon>
    </lineage>
</organism>
<dbReference type="GO" id="GO:0005886">
    <property type="term" value="C:plasma membrane"/>
    <property type="evidence" value="ECO:0007669"/>
    <property type="project" value="TreeGrafter"/>
</dbReference>
<evidence type="ECO:0000256" key="2">
    <source>
        <dbReference type="SAM" id="MobiDB-lite"/>
    </source>
</evidence>
<dbReference type="Gene3D" id="3.30.70.1880">
    <property type="entry name" value="Protein of unknown function DUF881"/>
    <property type="match status" value="1"/>
</dbReference>